<dbReference type="Proteomes" id="UP000654482">
    <property type="component" value="Unassembled WGS sequence"/>
</dbReference>
<reference evidence="2" key="1">
    <citation type="submission" date="2020-10" db="EMBL/GenBank/DDBJ databases">
        <authorList>
            <person name="Castelo-Branco R."/>
            <person name="Eusebio N."/>
            <person name="Adriana R."/>
            <person name="Vieira A."/>
            <person name="Brugerolle De Fraissinette N."/>
            <person name="Rezende De Castro R."/>
            <person name="Schneider M.P."/>
            <person name="Vasconcelos V."/>
            <person name="Leao P.N."/>
        </authorList>
    </citation>
    <scope>NUCLEOTIDE SEQUENCE</scope>
    <source>
        <strain evidence="2">LEGE 07157</strain>
    </source>
</reference>
<dbReference type="InterPro" id="IPR046372">
    <property type="entry name" value="PARG_cat_C"/>
</dbReference>
<sequence length="285" mass="30926">MACNATSEVFFKYGTDARTEIEEQAGYFDYIPLAKDSTEIEWYPNFAHSDLFCAYGGSLFAQDEMQVAEHPALGSLREALLAEDVMLLTVEAGMPTPITIRGIERRCAIATDANAEQGRPFGLYGNYFARAKPEAIQLATTPLNLPTITNIIAMEAPPGGYGIYTDSEIEYILVTALTAFSAARIDSCAQSNRGSRVTIHTGFWGCGAYGGNRVLMALLQLLAAHLAKIDRLVFHTGSVARDRDFATAQAILKENLIAGRSTVELSALIGKIHAMDFPWGISDGN</sequence>
<dbReference type="GO" id="GO:0006282">
    <property type="term" value="P:regulation of DNA repair"/>
    <property type="evidence" value="ECO:0007669"/>
    <property type="project" value="InterPro"/>
</dbReference>
<protein>
    <recommendedName>
        <fullName evidence="1">PARG catalytic Macro domain-containing protein</fullName>
    </recommendedName>
</protein>
<proteinExistence type="predicted"/>
<evidence type="ECO:0000313" key="3">
    <source>
        <dbReference type="Proteomes" id="UP000654482"/>
    </source>
</evidence>
<accession>A0A8J7DL69</accession>
<dbReference type="AlphaFoldDB" id="A0A8J7DL69"/>
<dbReference type="Pfam" id="PF05028">
    <property type="entry name" value="PARG_cat_C"/>
    <property type="match status" value="1"/>
</dbReference>
<organism evidence="2 3">
    <name type="scientific">Lusitaniella coriacea LEGE 07157</name>
    <dbReference type="NCBI Taxonomy" id="945747"/>
    <lineage>
        <taxon>Bacteria</taxon>
        <taxon>Bacillati</taxon>
        <taxon>Cyanobacteriota</taxon>
        <taxon>Cyanophyceae</taxon>
        <taxon>Spirulinales</taxon>
        <taxon>Lusitaniellaceae</taxon>
        <taxon>Lusitaniella</taxon>
    </lineage>
</organism>
<dbReference type="GO" id="GO:0004649">
    <property type="term" value="F:poly(ADP-ribose) glycohydrolase activity"/>
    <property type="evidence" value="ECO:0007669"/>
    <property type="project" value="InterPro"/>
</dbReference>
<evidence type="ECO:0000259" key="1">
    <source>
        <dbReference type="Pfam" id="PF05028"/>
    </source>
</evidence>
<feature type="domain" description="PARG catalytic Macro" evidence="1">
    <location>
        <begin position="149"/>
        <end position="236"/>
    </location>
</feature>
<dbReference type="EMBL" id="JADEWZ010000001">
    <property type="protein sequence ID" value="MBE9114323.1"/>
    <property type="molecule type" value="Genomic_DNA"/>
</dbReference>
<evidence type="ECO:0000313" key="2">
    <source>
        <dbReference type="EMBL" id="MBE9114323.1"/>
    </source>
</evidence>
<gene>
    <name evidence="2" type="ORF">IQ249_00280</name>
</gene>
<name>A0A8J7DL69_9CYAN</name>
<comment type="caution">
    <text evidence="2">The sequence shown here is derived from an EMBL/GenBank/DDBJ whole genome shotgun (WGS) entry which is preliminary data.</text>
</comment>
<dbReference type="RefSeq" id="WP_194027412.1">
    <property type="nucleotide sequence ID" value="NZ_JADEWZ010000001.1"/>
</dbReference>
<keyword evidence="3" id="KW-1185">Reference proteome</keyword>